<dbReference type="Proteomes" id="UP000265520">
    <property type="component" value="Unassembled WGS sequence"/>
</dbReference>
<evidence type="ECO:0000259" key="1">
    <source>
        <dbReference type="Pfam" id="PF13456"/>
    </source>
</evidence>
<dbReference type="Pfam" id="PF13456">
    <property type="entry name" value="RVT_3"/>
    <property type="match status" value="1"/>
</dbReference>
<dbReference type="InterPro" id="IPR012337">
    <property type="entry name" value="RNaseH-like_sf"/>
</dbReference>
<dbReference type="InterPro" id="IPR036397">
    <property type="entry name" value="RNaseH_sf"/>
</dbReference>
<keyword evidence="2" id="KW-0689">Ribosomal protein</keyword>
<dbReference type="PANTHER" id="PTHR47074">
    <property type="entry name" value="BNAC02G40300D PROTEIN"/>
    <property type="match status" value="1"/>
</dbReference>
<dbReference type="SUPFAM" id="SSF53098">
    <property type="entry name" value="Ribonuclease H-like"/>
    <property type="match status" value="1"/>
</dbReference>
<keyword evidence="2" id="KW-0687">Ribonucleoprotein</keyword>
<sequence length="123" mass="14092">MQCHPPQNRMVLRRSDGSTIGVATRAHKGTTDVITDEAFGLMDAIEWIERMGERKVIFELDSQIVVNAVKEKSVIRKSWGCITRRCKTFLQNNPNSTIEWVPREKNQAAHEIAKWAESEPNKE</sequence>
<dbReference type="Gene3D" id="3.30.420.10">
    <property type="entry name" value="Ribonuclease H-like superfamily/Ribonuclease H"/>
    <property type="match status" value="1"/>
</dbReference>
<gene>
    <name evidence="2" type="ORF">A2U01_0003189</name>
</gene>
<dbReference type="GO" id="GO:0005840">
    <property type="term" value="C:ribosome"/>
    <property type="evidence" value="ECO:0007669"/>
    <property type="project" value="UniProtKB-KW"/>
</dbReference>
<protein>
    <submittedName>
        <fullName evidence="2">60S ribosomal protein L23</fullName>
    </submittedName>
</protein>
<dbReference type="InterPro" id="IPR052929">
    <property type="entry name" value="RNase_H-like_EbsB-rel"/>
</dbReference>
<evidence type="ECO:0000313" key="3">
    <source>
        <dbReference type="Proteomes" id="UP000265520"/>
    </source>
</evidence>
<accession>A0A392M4X6</accession>
<dbReference type="GO" id="GO:0003676">
    <property type="term" value="F:nucleic acid binding"/>
    <property type="evidence" value="ECO:0007669"/>
    <property type="project" value="InterPro"/>
</dbReference>
<evidence type="ECO:0000313" key="2">
    <source>
        <dbReference type="EMBL" id="MCH82385.1"/>
    </source>
</evidence>
<reference evidence="2 3" key="1">
    <citation type="journal article" date="2018" name="Front. Plant Sci.">
        <title>Red Clover (Trifolium pratense) and Zigzag Clover (T. medium) - A Picture of Genomic Similarities and Differences.</title>
        <authorList>
            <person name="Dluhosova J."/>
            <person name="Istvanek J."/>
            <person name="Nedelnik J."/>
            <person name="Repkova J."/>
        </authorList>
    </citation>
    <scope>NUCLEOTIDE SEQUENCE [LARGE SCALE GENOMIC DNA]</scope>
    <source>
        <strain evidence="3">cv. 10/8</strain>
        <tissue evidence="2">Leaf</tissue>
    </source>
</reference>
<organism evidence="2 3">
    <name type="scientific">Trifolium medium</name>
    <dbReference type="NCBI Taxonomy" id="97028"/>
    <lineage>
        <taxon>Eukaryota</taxon>
        <taxon>Viridiplantae</taxon>
        <taxon>Streptophyta</taxon>
        <taxon>Embryophyta</taxon>
        <taxon>Tracheophyta</taxon>
        <taxon>Spermatophyta</taxon>
        <taxon>Magnoliopsida</taxon>
        <taxon>eudicotyledons</taxon>
        <taxon>Gunneridae</taxon>
        <taxon>Pentapetalae</taxon>
        <taxon>rosids</taxon>
        <taxon>fabids</taxon>
        <taxon>Fabales</taxon>
        <taxon>Fabaceae</taxon>
        <taxon>Papilionoideae</taxon>
        <taxon>50 kb inversion clade</taxon>
        <taxon>NPAAA clade</taxon>
        <taxon>Hologalegina</taxon>
        <taxon>IRL clade</taxon>
        <taxon>Trifolieae</taxon>
        <taxon>Trifolium</taxon>
    </lineage>
</organism>
<dbReference type="InterPro" id="IPR044730">
    <property type="entry name" value="RNase_H-like_dom_plant"/>
</dbReference>
<proteinExistence type="predicted"/>
<keyword evidence="3" id="KW-1185">Reference proteome</keyword>
<dbReference type="GO" id="GO:0004523">
    <property type="term" value="F:RNA-DNA hybrid ribonuclease activity"/>
    <property type="evidence" value="ECO:0007669"/>
    <property type="project" value="InterPro"/>
</dbReference>
<dbReference type="EMBL" id="LXQA010003616">
    <property type="protein sequence ID" value="MCH82385.1"/>
    <property type="molecule type" value="Genomic_DNA"/>
</dbReference>
<comment type="caution">
    <text evidence="2">The sequence shown here is derived from an EMBL/GenBank/DDBJ whole genome shotgun (WGS) entry which is preliminary data.</text>
</comment>
<name>A0A392M4X6_9FABA</name>
<dbReference type="InterPro" id="IPR002156">
    <property type="entry name" value="RNaseH_domain"/>
</dbReference>
<feature type="domain" description="RNase H type-1" evidence="1">
    <location>
        <begin position="9"/>
        <end position="116"/>
    </location>
</feature>
<dbReference type="AlphaFoldDB" id="A0A392M4X6"/>
<dbReference type="PANTHER" id="PTHR47074:SF48">
    <property type="entry name" value="POLYNUCLEOTIDYL TRANSFERASE, RIBONUCLEASE H-LIKE SUPERFAMILY PROTEIN"/>
    <property type="match status" value="1"/>
</dbReference>
<dbReference type="CDD" id="cd06222">
    <property type="entry name" value="RNase_H_like"/>
    <property type="match status" value="1"/>
</dbReference>